<sequence>MGEASISGGVFLYASLLGMVQQTIWLSSKHSCKHRFLHSSEFKDYASAPSSVRTLWNESSEKKFTRHFQKWWSKVFLTSSDTYSGGKSRRKRDISSDQNNQRDEGPSGSKPKLKIVHSQKPLRSHVLETKDDTPQTTILGVGAAISVAPISAIPI</sequence>
<accession>A0A9Q1K876</accession>
<evidence type="ECO:0000256" key="1">
    <source>
        <dbReference type="SAM" id="MobiDB-lite"/>
    </source>
</evidence>
<feature type="region of interest" description="Disordered" evidence="1">
    <location>
        <begin position="80"/>
        <end position="121"/>
    </location>
</feature>
<evidence type="ECO:0000313" key="3">
    <source>
        <dbReference type="Proteomes" id="UP001153076"/>
    </source>
</evidence>
<name>A0A9Q1K876_9CARY</name>
<dbReference type="Proteomes" id="UP001153076">
    <property type="component" value="Unassembled WGS sequence"/>
</dbReference>
<feature type="compositionally biased region" description="Basic residues" evidence="1">
    <location>
        <begin position="111"/>
        <end position="121"/>
    </location>
</feature>
<proteinExistence type="predicted"/>
<reference evidence="2" key="1">
    <citation type="submission" date="2022-04" db="EMBL/GenBank/DDBJ databases">
        <title>Carnegiea gigantea Genome sequencing and assembly v2.</title>
        <authorList>
            <person name="Copetti D."/>
            <person name="Sanderson M.J."/>
            <person name="Burquez A."/>
            <person name="Wojciechowski M.F."/>
        </authorList>
    </citation>
    <scope>NUCLEOTIDE SEQUENCE</scope>
    <source>
        <strain evidence="2">SGP5-SGP5p</strain>
        <tissue evidence="2">Aerial part</tissue>
    </source>
</reference>
<keyword evidence="3" id="KW-1185">Reference proteome</keyword>
<dbReference type="EMBL" id="JAKOGI010000244">
    <property type="protein sequence ID" value="KAJ8438680.1"/>
    <property type="molecule type" value="Genomic_DNA"/>
</dbReference>
<dbReference type="AlphaFoldDB" id="A0A9Q1K876"/>
<gene>
    <name evidence="2" type="ORF">Cgig2_011863</name>
</gene>
<protein>
    <submittedName>
        <fullName evidence="2">Uncharacterized protein</fullName>
    </submittedName>
</protein>
<evidence type="ECO:0000313" key="2">
    <source>
        <dbReference type="EMBL" id="KAJ8438680.1"/>
    </source>
</evidence>
<comment type="caution">
    <text evidence="2">The sequence shown here is derived from an EMBL/GenBank/DDBJ whole genome shotgun (WGS) entry which is preliminary data.</text>
</comment>
<organism evidence="2 3">
    <name type="scientific">Carnegiea gigantea</name>
    <dbReference type="NCBI Taxonomy" id="171969"/>
    <lineage>
        <taxon>Eukaryota</taxon>
        <taxon>Viridiplantae</taxon>
        <taxon>Streptophyta</taxon>
        <taxon>Embryophyta</taxon>
        <taxon>Tracheophyta</taxon>
        <taxon>Spermatophyta</taxon>
        <taxon>Magnoliopsida</taxon>
        <taxon>eudicotyledons</taxon>
        <taxon>Gunneridae</taxon>
        <taxon>Pentapetalae</taxon>
        <taxon>Caryophyllales</taxon>
        <taxon>Cactineae</taxon>
        <taxon>Cactaceae</taxon>
        <taxon>Cactoideae</taxon>
        <taxon>Echinocereeae</taxon>
        <taxon>Carnegiea</taxon>
    </lineage>
</organism>